<accession>A0ABN7RUN6</accession>
<dbReference type="Proteomes" id="UP001158576">
    <property type="component" value="Chromosome PAR"/>
</dbReference>
<protein>
    <submittedName>
        <fullName evidence="2">Oidioi.mRNA.OKI2018_I69.PAR.g10549.t1.cds</fullName>
    </submittedName>
</protein>
<evidence type="ECO:0000313" key="3">
    <source>
        <dbReference type="Proteomes" id="UP001158576"/>
    </source>
</evidence>
<proteinExistence type="predicted"/>
<evidence type="ECO:0000313" key="2">
    <source>
        <dbReference type="EMBL" id="CAG5084107.1"/>
    </source>
</evidence>
<feature type="compositionally biased region" description="Polar residues" evidence="1">
    <location>
        <begin position="1"/>
        <end position="12"/>
    </location>
</feature>
<reference evidence="2 3" key="1">
    <citation type="submission" date="2021-04" db="EMBL/GenBank/DDBJ databases">
        <authorList>
            <person name="Bliznina A."/>
        </authorList>
    </citation>
    <scope>NUCLEOTIDE SEQUENCE [LARGE SCALE GENOMIC DNA]</scope>
</reference>
<keyword evidence="3" id="KW-1185">Reference proteome</keyword>
<sequence length="99" mass="10778">MPSRPAYNQTVQHRSDGLPATTKVVTRKPINQLVTSGNAGLYSQNKIEEGLHSALGIQHEDNDAANNRSYVLDALEDSSVPAKSTSRTMNRLAQQLGDM</sequence>
<gene>
    <name evidence="2" type="ORF">OKIOD_LOCUS2107</name>
</gene>
<dbReference type="EMBL" id="OU015568">
    <property type="protein sequence ID" value="CAG5084107.1"/>
    <property type="molecule type" value="Genomic_DNA"/>
</dbReference>
<feature type="region of interest" description="Disordered" evidence="1">
    <location>
        <begin position="1"/>
        <end position="23"/>
    </location>
</feature>
<evidence type="ECO:0000256" key="1">
    <source>
        <dbReference type="SAM" id="MobiDB-lite"/>
    </source>
</evidence>
<organism evidence="2 3">
    <name type="scientific">Oikopleura dioica</name>
    <name type="common">Tunicate</name>
    <dbReference type="NCBI Taxonomy" id="34765"/>
    <lineage>
        <taxon>Eukaryota</taxon>
        <taxon>Metazoa</taxon>
        <taxon>Chordata</taxon>
        <taxon>Tunicata</taxon>
        <taxon>Appendicularia</taxon>
        <taxon>Copelata</taxon>
        <taxon>Oikopleuridae</taxon>
        <taxon>Oikopleura</taxon>
    </lineage>
</organism>
<name>A0ABN7RUN6_OIKDI</name>